<reference evidence="2" key="1">
    <citation type="submission" date="2021-09" db="EMBL/GenBank/DDBJ databases">
        <title>The genome of Mauremys mutica provides insights into the evolution of semi-aquatic lifestyle.</title>
        <authorList>
            <person name="Gong S."/>
            <person name="Gao Y."/>
        </authorList>
    </citation>
    <scope>NUCLEOTIDE SEQUENCE</scope>
    <source>
        <strain evidence="2">MM-2020</strain>
        <tissue evidence="2">Muscle</tissue>
    </source>
</reference>
<dbReference type="AlphaFoldDB" id="A0A9D4B684"/>
<feature type="region of interest" description="Disordered" evidence="1">
    <location>
        <begin position="1"/>
        <end position="23"/>
    </location>
</feature>
<dbReference type="Proteomes" id="UP000827986">
    <property type="component" value="Unassembled WGS sequence"/>
</dbReference>
<evidence type="ECO:0000313" key="2">
    <source>
        <dbReference type="EMBL" id="KAH1181799.1"/>
    </source>
</evidence>
<dbReference type="EMBL" id="JAHDVG010000468">
    <property type="protein sequence ID" value="KAH1181799.1"/>
    <property type="molecule type" value="Genomic_DNA"/>
</dbReference>
<accession>A0A9D4B684</accession>
<sequence length="114" mass="11757">MDSLPSQQREQGMESPSAAGQPFAAGLGADDACVSFALSSPAHGHAVWGGEQTCRTVSYRGRVAVRYSENNLRMPHPDKGTECTKGQSLLPLGVGASIPVYATNAGSSHALVGS</sequence>
<name>A0A9D4B684_9SAUR</name>
<comment type="caution">
    <text evidence="2">The sequence shown here is derived from an EMBL/GenBank/DDBJ whole genome shotgun (WGS) entry which is preliminary data.</text>
</comment>
<evidence type="ECO:0000256" key="1">
    <source>
        <dbReference type="SAM" id="MobiDB-lite"/>
    </source>
</evidence>
<evidence type="ECO:0000313" key="3">
    <source>
        <dbReference type="Proteomes" id="UP000827986"/>
    </source>
</evidence>
<proteinExistence type="predicted"/>
<organism evidence="2 3">
    <name type="scientific">Mauremys mutica</name>
    <name type="common">yellowpond turtle</name>
    <dbReference type="NCBI Taxonomy" id="74926"/>
    <lineage>
        <taxon>Eukaryota</taxon>
        <taxon>Metazoa</taxon>
        <taxon>Chordata</taxon>
        <taxon>Craniata</taxon>
        <taxon>Vertebrata</taxon>
        <taxon>Euteleostomi</taxon>
        <taxon>Archelosauria</taxon>
        <taxon>Testudinata</taxon>
        <taxon>Testudines</taxon>
        <taxon>Cryptodira</taxon>
        <taxon>Durocryptodira</taxon>
        <taxon>Testudinoidea</taxon>
        <taxon>Geoemydidae</taxon>
        <taxon>Geoemydinae</taxon>
        <taxon>Mauremys</taxon>
    </lineage>
</organism>
<keyword evidence="3" id="KW-1185">Reference proteome</keyword>
<gene>
    <name evidence="2" type="ORF">KIL84_005525</name>
</gene>
<protein>
    <submittedName>
        <fullName evidence="2">Uncharacterized protein</fullName>
    </submittedName>
</protein>
<feature type="compositionally biased region" description="Polar residues" evidence="1">
    <location>
        <begin position="1"/>
        <end position="10"/>
    </location>
</feature>